<dbReference type="AlphaFoldDB" id="A0A399D150"/>
<accession>A0A399D150</accession>
<protein>
    <submittedName>
        <fullName evidence="1">Uncharacterized protein</fullName>
    </submittedName>
</protein>
<keyword evidence="2" id="KW-1185">Reference proteome</keyword>
<sequence>MRKMPYRRLPTTDQARLRALAAAQKIASERDAEKLAFSKNTQIELKNVQTNFENHLKHYEFDLKHESEKSGDYKAAYEKGRLYVSHFIQVLFMNIEREELKKEALAFYGLQEFDGKMPSLNTEQEILEWGKKVIEGEQKRMQNGGSPIYNPSIALVKVNVENFREAAIFQQNLKRNTLRSYEKMQEIRKVTNEFISRLWTEIEENLGGTPAANKRQHAQEYGVVYVFRRNERKKMKTEGMQVDLLFEFN</sequence>
<name>A0A399D150_9BACT</name>
<dbReference type="EMBL" id="QWET01000005">
    <property type="protein sequence ID" value="RIH65594.1"/>
    <property type="molecule type" value="Genomic_DNA"/>
</dbReference>
<organism evidence="1 2">
    <name type="scientific">Mariniphaga sediminis</name>
    <dbReference type="NCBI Taxonomy" id="1628158"/>
    <lineage>
        <taxon>Bacteria</taxon>
        <taxon>Pseudomonadati</taxon>
        <taxon>Bacteroidota</taxon>
        <taxon>Bacteroidia</taxon>
        <taxon>Marinilabiliales</taxon>
        <taxon>Prolixibacteraceae</taxon>
        <taxon>Mariniphaga</taxon>
    </lineage>
</organism>
<gene>
    <name evidence="1" type="ORF">D1164_07960</name>
</gene>
<reference evidence="1 2" key="1">
    <citation type="journal article" date="2015" name="Int. J. Syst. Evol. Microbiol.">
        <title>Mariniphaga sediminis sp. nov., isolated from coastal sediment.</title>
        <authorList>
            <person name="Wang F.Q."/>
            <person name="Shen Q.Y."/>
            <person name="Chen G.J."/>
            <person name="Du Z.J."/>
        </authorList>
    </citation>
    <scope>NUCLEOTIDE SEQUENCE [LARGE SCALE GENOMIC DNA]</scope>
    <source>
        <strain evidence="1 2">SY21</strain>
    </source>
</reference>
<comment type="caution">
    <text evidence="1">The sequence shown here is derived from an EMBL/GenBank/DDBJ whole genome shotgun (WGS) entry which is preliminary data.</text>
</comment>
<proteinExistence type="predicted"/>
<evidence type="ECO:0000313" key="1">
    <source>
        <dbReference type="EMBL" id="RIH65594.1"/>
    </source>
</evidence>
<dbReference type="Proteomes" id="UP000266441">
    <property type="component" value="Unassembled WGS sequence"/>
</dbReference>
<evidence type="ECO:0000313" key="2">
    <source>
        <dbReference type="Proteomes" id="UP000266441"/>
    </source>
</evidence>